<feature type="transmembrane region" description="Helical" evidence="2">
    <location>
        <begin position="68"/>
        <end position="90"/>
    </location>
</feature>
<organism evidence="3 4">
    <name type="scientific">Candidatus Fukatsuia symbiotica</name>
    <dbReference type="NCBI Taxonomy" id="1878942"/>
    <lineage>
        <taxon>Bacteria</taxon>
        <taxon>Pseudomonadati</taxon>
        <taxon>Pseudomonadota</taxon>
        <taxon>Gammaproteobacteria</taxon>
        <taxon>Enterobacterales</taxon>
        <taxon>Yersiniaceae</taxon>
        <taxon>Candidatus Fukatsuia</taxon>
    </lineage>
</organism>
<dbReference type="EMBL" id="CP021659">
    <property type="protein sequence ID" value="AWK15107.1"/>
    <property type="molecule type" value="Genomic_DNA"/>
</dbReference>
<name>A0A2U8I7M7_9GAMM</name>
<accession>A0A2U8I7M7</accession>
<evidence type="ECO:0000256" key="1">
    <source>
        <dbReference type="SAM" id="Coils"/>
    </source>
</evidence>
<feature type="coiled-coil region" evidence="1">
    <location>
        <begin position="1"/>
        <end position="28"/>
    </location>
</feature>
<proteinExistence type="predicted"/>
<evidence type="ECO:0000313" key="3">
    <source>
        <dbReference type="EMBL" id="AWK15107.1"/>
    </source>
</evidence>
<keyword evidence="2" id="KW-0812">Transmembrane</keyword>
<dbReference type="KEGG" id="fsm:CCS41_12520"/>
<dbReference type="AlphaFoldDB" id="A0A2U8I7M7"/>
<keyword evidence="2" id="KW-1133">Transmembrane helix</keyword>
<gene>
    <name evidence="3" type="ORF">CCS41_12520</name>
</gene>
<keyword evidence="1" id="KW-0175">Coiled coil</keyword>
<keyword evidence="2" id="KW-0472">Membrane</keyword>
<protein>
    <recommendedName>
        <fullName evidence="5">Mobilization protein</fullName>
    </recommendedName>
</protein>
<evidence type="ECO:0000313" key="4">
    <source>
        <dbReference type="Proteomes" id="UP000261875"/>
    </source>
</evidence>
<sequence length="95" mass="10975">MQETTALAERLKNQIAQENETIQNLTRQQLKDLRNALTTILEQELSTIKTDIHSQNESMGWKVVRNRIFWPLLIGLSLSLGIFGGSWLTMNYRSK</sequence>
<dbReference type="RefSeq" id="WP_119797640.1">
    <property type="nucleotide sequence ID" value="NZ_CP021659.1"/>
</dbReference>
<evidence type="ECO:0008006" key="5">
    <source>
        <dbReference type="Google" id="ProtNLM"/>
    </source>
</evidence>
<keyword evidence="4" id="KW-1185">Reference proteome</keyword>
<reference evidence="3 4" key="1">
    <citation type="submission" date="2017-05" db="EMBL/GenBank/DDBJ databases">
        <title>Genome sequence of Candidatus Fukatsuia symbiotica and Candidatus Hamiltonella defensa from Acyrthosiphon pisum strain 5D.</title>
        <authorList>
            <person name="Patel V.A."/>
            <person name="Chevignon G."/>
            <person name="Russell J.A."/>
            <person name="Oliver K.M."/>
        </authorList>
    </citation>
    <scope>NUCLEOTIDE SEQUENCE [LARGE SCALE GENOMIC DNA]</scope>
    <source>
        <strain evidence="3 4">5D</strain>
    </source>
</reference>
<dbReference type="Proteomes" id="UP000261875">
    <property type="component" value="Chromosome"/>
</dbReference>
<evidence type="ECO:0000256" key="2">
    <source>
        <dbReference type="SAM" id="Phobius"/>
    </source>
</evidence>